<evidence type="ECO:0000313" key="3">
    <source>
        <dbReference type="EMBL" id="GAA2363289.1"/>
    </source>
</evidence>
<dbReference type="Pfam" id="PF08241">
    <property type="entry name" value="Methyltransf_11"/>
    <property type="match status" value="1"/>
</dbReference>
<organism evidence="3 4">
    <name type="scientific">Streptomyces cuspidosporus</name>
    <dbReference type="NCBI Taxonomy" id="66882"/>
    <lineage>
        <taxon>Bacteria</taxon>
        <taxon>Bacillati</taxon>
        <taxon>Actinomycetota</taxon>
        <taxon>Actinomycetes</taxon>
        <taxon>Kitasatosporales</taxon>
        <taxon>Streptomycetaceae</taxon>
        <taxon>Streptomyces</taxon>
    </lineage>
</organism>
<dbReference type="Gene3D" id="3.40.50.150">
    <property type="entry name" value="Vaccinia Virus protein VP39"/>
    <property type="match status" value="1"/>
</dbReference>
<evidence type="ECO:0000256" key="1">
    <source>
        <dbReference type="SAM" id="MobiDB-lite"/>
    </source>
</evidence>
<feature type="domain" description="Methyltransferase type 11" evidence="2">
    <location>
        <begin position="53"/>
        <end position="149"/>
    </location>
</feature>
<feature type="region of interest" description="Disordered" evidence="1">
    <location>
        <begin position="279"/>
        <end position="387"/>
    </location>
</feature>
<gene>
    <name evidence="3" type="ORF">GCM10010246_63400</name>
</gene>
<dbReference type="PANTHER" id="PTHR43861">
    <property type="entry name" value="TRANS-ACONITATE 2-METHYLTRANSFERASE-RELATED"/>
    <property type="match status" value="1"/>
</dbReference>
<evidence type="ECO:0000259" key="2">
    <source>
        <dbReference type="Pfam" id="PF08241"/>
    </source>
</evidence>
<dbReference type="Proteomes" id="UP001500253">
    <property type="component" value="Unassembled WGS sequence"/>
</dbReference>
<dbReference type="SUPFAM" id="SSF53335">
    <property type="entry name" value="S-adenosyl-L-methionine-dependent methyltransferases"/>
    <property type="match status" value="1"/>
</dbReference>
<dbReference type="PANTHER" id="PTHR43861:SF1">
    <property type="entry name" value="TRANS-ACONITATE 2-METHYLTRANSFERASE"/>
    <property type="match status" value="1"/>
</dbReference>
<dbReference type="CDD" id="cd02440">
    <property type="entry name" value="AdoMet_MTases"/>
    <property type="match status" value="1"/>
</dbReference>
<sequence length="387" mass="40271">MTVLRDDDLTAAFDRAAPGYDRLVAVNPGYHAQLRRSARRLGLPGRGAGLRLLDLGCGTGASTAALLTVAPEAEIVAVDRSAGMLARAAAKPWPAGVRFVRAPAEGLAAAGVAGPFDAVFAAYLVRNVTDPDRLLATVYGLLAPGGRLAVHDYLLGGGRRHRALWTAVCRAIIQPAGALTGAVRPGTPPGRLSPCRRSTVLAPSFLGACARSPFHGAHQRLRRGWRASSGHGDLYRHLRRSVLEFDTAPAFRDRLRRAGFTRVRVLPVPGWQTGIVHTVVGSVPDGPDGPDDGGAACGRPPAARRPAPSRTGPATAGPGCCRRRPAGPGSPGRRRGWRWPGAASPASRPPSAWRNAGCGSRCTSARSGSAGGSRGGRCGWTTAPGRP</sequence>
<accession>A0ABN3GWW6</accession>
<evidence type="ECO:0000313" key="4">
    <source>
        <dbReference type="Proteomes" id="UP001500253"/>
    </source>
</evidence>
<feature type="compositionally biased region" description="Low complexity" evidence="1">
    <location>
        <begin position="338"/>
        <end position="368"/>
    </location>
</feature>
<name>A0ABN3GWW6_9ACTN</name>
<keyword evidence="4" id="KW-1185">Reference proteome</keyword>
<comment type="caution">
    <text evidence="3">The sequence shown here is derived from an EMBL/GenBank/DDBJ whole genome shotgun (WGS) entry which is preliminary data.</text>
</comment>
<reference evidence="3 4" key="1">
    <citation type="journal article" date="2019" name="Int. J. Syst. Evol. Microbiol.">
        <title>The Global Catalogue of Microorganisms (GCM) 10K type strain sequencing project: providing services to taxonomists for standard genome sequencing and annotation.</title>
        <authorList>
            <consortium name="The Broad Institute Genomics Platform"/>
            <consortium name="The Broad Institute Genome Sequencing Center for Infectious Disease"/>
            <person name="Wu L."/>
            <person name="Ma J."/>
        </authorList>
    </citation>
    <scope>NUCLEOTIDE SEQUENCE [LARGE SCALE GENOMIC DNA]</scope>
    <source>
        <strain evidence="3 4">JCM 4316</strain>
    </source>
</reference>
<protein>
    <recommendedName>
        <fullName evidence="2">Methyltransferase type 11 domain-containing protein</fullName>
    </recommendedName>
</protein>
<feature type="compositionally biased region" description="Gly residues" evidence="1">
    <location>
        <begin position="369"/>
        <end position="378"/>
    </location>
</feature>
<dbReference type="InterPro" id="IPR013216">
    <property type="entry name" value="Methyltransf_11"/>
</dbReference>
<feature type="compositionally biased region" description="Low complexity" evidence="1">
    <location>
        <begin position="293"/>
        <end position="320"/>
    </location>
</feature>
<dbReference type="InterPro" id="IPR029063">
    <property type="entry name" value="SAM-dependent_MTases_sf"/>
</dbReference>
<proteinExistence type="predicted"/>
<dbReference type="EMBL" id="BAAASD010000036">
    <property type="protein sequence ID" value="GAA2363289.1"/>
    <property type="molecule type" value="Genomic_DNA"/>
</dbReference>